<accession>A0A3G1B5K8</accession>
<sequence length="69" mass="7676">MSEESTPIDSAEIAMAPATEKFDVIYKCLRCGTNVTNTELTRLPEIKCICGFRVFTKVRPPIVKTVQAI</sequence>
<evidence type="ECO:0000313" key="10">
    <source>
        <dbReference type="Proteomes" id="UP000266745"/>
    </source>
</evidence>
<keyword evidence="6 8" id="KW-0862">Zinc</keyword>
<evidence type="ECO:0000256" key="2">
    <source>
        <dbReference type="ARBA" id="ARBA00022490"/>
    </source>
</evidence>
<feature type="binding site" evidence="8">
    <location>
        <position position="31"/>
    </location>
    <ligand>
        <name>Zn(2+)</name>
        <dbReference type="ChEBI" id="CHEBI:29105"/>
    </ligand>
</feature>
<reference evidence="9 10" key="1">
    <citation type="journal article" date="2016" name="Sci. Rep.">
        <title>A novel ammonia-oxidizing archaeon from wastewater treatment plant: Its enrichment, physiological and genomic characteristics.</title>
        <authorList>
            <person name="Li Y."/>
            <person name="Ding K."/>
            <person name="Wen X."/>
            <person name="Zhang B."/>
            <person name="Shen B."/>
            <person name="Yang Y."/>
        </authorList>
    </citation>
    <scope>NUCLEOTIDE SEQUENCE [LARGE SCALE GENOMIC DNA]</scope>
    <source>
        <strain evidence="9 10">SAT1</strain>
    </source>
</reference>
<keyword evidence="3 8" id="KW-0808">Transferase</keyword>
<comment type="cofactor">
    <cofactor evidence="8">
        <name>Zn(2+)</name>
        <dbReference type="ChEBI" id="CHEBI:29105"/>
    </cofactor>
    <text evidence="8">Binds 1 zinc ion.</text>
</comment>
<proteinExistence type="inferred from homology"/>
<dbReference type="Gene3D" id="2.20.28.30">
    <property type="entry name" value="RNA polymerase ii, chain L"/>
    <property type="match status" value="1"/>
</dbReference>
<comment type="subunit">
    <text evidence="8">Part of the RNA polymerase complex.</text>
</comment>
<keyword evidence="4 8" id="KW-0548">Nucleotidyltransferase</keyword>
<dbReference type="GO" id="GO:0006351">
    <property type="term" value="P:DNA-templated transcription"/>
    <property type="evidence" value="ECO:0007669"/>
    <property type="project" value="UniProtKB-UniRule"/>
</dbReference>
<evidence type="ECO:0000256" key="5">
    <source>
        <dbReference type="ARBA" id="ARBA00022723"/>
    </source>
</evidence>
<dbReference type="InterPro" id="IPR023464">
    <property type="entry name" value="Rpo12"/>
</dbReference>
<organism evidence="9 10">
    <name type="scientific">Candidatus Nitrosotenuis cloacae</name>
    <dbReference type="NCBI Taxonomy" id="1603555"/>
    <lineage>
        <taxon>Archaea</taxon>
        <taxon>Nitrososphaerota</taxon>
        <taxon>Candidatus Nitrosotenuis</taxon>
    </lineage>
</organism>
<comment type="similarity">
    <text evidence="8">Belongs to the archaeal Rpo12/eukaryotic RPC10 RNA polymerase subunit family.</text>
</comment>
<comment type="catalytic activity">
    <reaction evidence="8">
        <text>RNA(n) + a ribonucleoside 5'-triphosphate = RNA(n+1) + diphosphate</text>
        <dbReference type="Rhea" id="RHEA:21248"/>
        <dbReference type="Rhea" id="RHEA-COMP:14527"/>
        <dbReference type="Rhea" id="RHEA-COMP:17342"/>
        <dbReference type="ChEBI" id="CHEBI:33019"/>
        <dbReference type="ChEBI" id="CHEBI:61557"/>
        <dbReference type="ChEBI" id="CHEBI:140395"/>
        <dbReference type="EC" id="2.7.7.6"/>
    </reaction>
</comment>
<protein>
    <recommendedName>
        <fullName evidence="8">DNA-directed RNA polymerase subunit Rpo12</fullName>
        <ecNumber evidence="8">2.7.7.6</ecNumber>
    </recommendedName>
    <alternativeName>
        <fullName evidence="8">DNA-directed RNA polymerase subunit P</fullName>
    </alternativeName>
</protein>
<evidence type="ECO:0000313" key="9">
    <source>
        <dbReference type="EMBL" id="AJZ75207.1"/>
    </source>
</evidence>
<evidence type="ECO:0000256" key="8">
    <source>
        <dbReference type="HAMAP-Rule" id="MF_00615"/>
    </source>
</evidence>
<evidence type="ECO:0000256" key="1">
    <source>
        <dbReference type="ARBA" id="ARBA00022478"/>
    </source>
</evidence>
<dbReference type="OrthoDB" id="129238at2157"/>
<dbReference type="Proteomes" id="UP000266745">
    <property type="component" value="Chromosome"/>
</dbReference>
<dbReference type="KEGG" id="tah:SU86_001055"/>
<dbReference type="AlphaFoldDB" id="A0A3G1B5K8"/>
<dbReference type="GO" id="GO:0005737">
    <property type="term" value="C:cytoplasm"/>
    <property type="evidence" value="ECO:0007669"/>
    <property type="project" value="UniProtKB-SubCell"/>
</dbReference>
<dbReference type="EC" id="2.7.7.6" evidence="8"/>
<feature type="binding site" evidence="8">
    <location>
        <position position="48"/>
    </location>
    <ligand>
        <name>Zn(2+)</name>
        <dbReference type="ChEBI" id="CHEBI:29105"/>
    </ligand>
</feature>
<keyword evidence="10" id="KW-1185">Reference proteome</keyword>
<evidence type="ECO:0000256" key="6">
    <source>
        <dbReference type="ARBA" id="ARBA00022833"/>
    </source>
</evidence>
<keyword evidence="7 8" id="KW-0804">Transcription</keyword>
<name>A0A3G1B5K8_9ARCH</name>
<comment type="subcellular location">
    <subcellularLocation>
        <location evidence="8">Cytoplasm</location>
    </subcellularLocation>
</comment>
<dbReference type="InterPro" id="IPR006591">
    <property type="entry name" value="RNAP_P/RPABC4"/>
</dbReference>
<keyword evidence="2 8" id="KW-0963">Cytoplasm</keyword>
<dbReference type="SUPFAM" id="SSF63393">
    <property type="entry name" value="RNA polymerase subunits"/>
    <property type="match status" value="1"/>
</dbReference>
<dbReference type="GO" id="GO:0000428">
    <property type="term" value="C:DNA-directed RNA polymerase complex"/>
    <property type="evidence" value="ECO:0007669"/>
    <property type="project" value="UniProtKB-KW"/>
</dbReference>
<comment type="function">
    <text evidence="8">DNA-dependent RNA polymerase (RNAP) catalyzes the transcription of DNA into RNA using the four ribonucleoside triphosphates as substrates.</text>
</comment>
<keyword evidence="5 8" id="KW-0479">Metal-binding</keyword>
<feature type="binding site" evidence="8">
    <location>
        <position position="50"/>
    </location>
    <ligand>
        <name>Zn(2+)</name>
        <dbReference type="ChEBI" id="CHEBI:29105"/>
    </ligand>
</feature>
<dbReference type="GO" id="GO:0003899">
    <property type="term" value="F:DNA-directed RNA polymerase activity"/>
    <property type="evidence" value="ECO:0007669"/>
    <property type="project" value="UniProtKB-UniRule"/>
</dbReference>
<dbReference type="GO" id="GO:0003677">
    <property type="term" value="F:DNA binding"/>
    <property type="evidence" value="ECO:0007669"/>
    <property type="project" value="InterPro"/>
</dbReference>
<dbReference type="STRING" id="1603555.SU86_001055"/>
<dbReference type="SMART" id="SM00659">
    <property type="entry name" value="RPOLCX"/>
    <property type="match status" value="1"/>
</dbReference>
<evidence type="ECO:0000256" key="7">
    <source>
        <dbReference type="ARBA" id="ARBA00023163"/>
    </source>
</evidence>
<dbReference type="InterPro" id="IPR029040">
    <property type="entry name" value="RPABC4/Spt4"/>
</dbReference>
<gene>
    <name evidence="8" type="primary">rpo12</name>
    <name evidence="8" type="synonym">rpoP</name>
    <name evidence="9" type="ORF">SU86_001055</name>
</gene>
<dbReference type="HAMAP" id="MF_00615">
    <property type="entry name" value="RNApol_arch_Rpo12"/>
    <property type="match status" value="1"/>
</dbReference>
<evidence type="ECO:0000256" key="4">
    <source>
        <dbReference type="ARBA" id="ARBA00022695"/>
    </source>
</evidence>
<dbReference type="GO" id="GO:0008270">
    <property type="term" value="F:zinc ion binding"/>
    <property type="evidence" value="ECO:0007669"/>
    <property type="project" value="UniProtKB-UniRule"/>
</dbReference>
<keyword evidence="1 8" id="KW-0240">DNA-directed RNA polymerase</keyword>
<dbReference type="EMBL" id="CP011097">
    <property type="protein sequence ID" value="AJZ75207.1"/>
    <property type="molecule type" value="Genomic_DNA"/>
</dbReference>
<evidence type="ECO:0000256" key="3">
    <source>
        <dbReference type="ARBA" id="ARBA00022679"/>
    </source>
</evidence>